<proteinExistence type="predicted"/>
<protein>
    <submittedName>
        <fullName evidence="3">FecR domain-containing protein</fullName>
    </submittedName>
</protein>
<evidence type="ECO:0000313" key="3">
    <source>
        <dbReference type="EMBL" id="MFK5732378.1"/>
    </source>
</evidence>
<keyword evidence="4" id="KW-1185">Reference proteome</keyword>
<dbReference type="RefSeq" id="WP_405128884.1">
    <property type="nucleotide sequence ID" value="NZ_JAHWXS010000002.1"/>
</dbReference>
<evidence type="ECO:0000259" key="2">
    <source>
        <dbReference type="Pfam" id="PF16220"/>
    </source>
</evidence>
<reference evidence="3 4" key="1">
    <citation type="journal article" date="2012" name="Plant Soil">
        <title>Screening of plant growth-promoting traits in arsenic-resistant bacteria isolated from the rhizosphere of soybean plants from Argentinean agricultural soil.</title>
        <authorList>
            <person name="Wevar Oller A.L."/>
            <person name="Talano M.A."/>
            <person name="Agostini E."/>
        </authorList>
    </citation>
    <scope>NUCLEOTIDE SEQUENCE [LARGE SCALE GENOMIC DNA]</scope>
    <source>
        <strain evidence="3 4">AW4</strain>
    </source>
</reference>
<dbReference type="Pfam" id="PF16220">
    <property type="entry name" value="DUF4880"/>
    <property type="match status" value="1"/>
</dbReference>
<dbReference type="Pfam" id="PF04773">
    <property type="entry name" value="FecR"/>
    <property type="match status" value="1"/>
</dbReference>
<dbReference type="PIRSF" id="PIRSF018266">
    <property type="entry name" value="FecR"/>
    <property type="match status" value="1"/>
</dbReference>
<dbReference type="PANTHER" id="PTHR30273:SF2">
    <property type="entry name" value="PROTEIN FECR"/>
    <property type="match status" value="1"/>
</dbReference>
<dbReference type="PANTHER" id="PTHR30273">
    <property type="entry name" value="PERIPLASMIC SIGNAL SENSOR AND SIGMA FACTOR ACTIVATOR FECR-RELATED"/>
    <property type="match status" value="1"/>
</dbReference>
<organism evidence="3 4">
    <name type="scientific">Pseudomonas urmiensis</name>
    <dbReference type="NCBI Taxonomy" id="2745493"/>
    <lineage>
        <taxon>Bacteria</taxon>
        <taxon>Pseudomonadati</taxon>
        <taxon>Pseudomonadota</taxon>
        <taxon>Gammaproteobacteria</taxon>
        <taxon>Pseudomonadales</taxon>
        <taxon>Pseudomonadaceae</taxon>
        <taxon>Pseudomonas</taxon>
    </lineage>
</organism>
<dbReference type="InterPro" id="IPR012373">
    <property type="entry name" value="Ferrdict_sens_TM"/>
</dbReference>
<accession>A0ABW8NQY8</accession>
<gene>
    <name evidence="3" type="ORF">KW869_02500</name>
</gene>
<comment type="caution">
    <text evidence="3">The sequence shown here is derived from an EMBL/GenBank/DDBJ whole genome shotgun (WGS) entry which is preliminary data.</text>
</comment>
<dbReference type="EMBL" id="JAHWXS010000002">
    <property type="protein sequence ID" value="MFK5732378.1"/>
    <property type="molecule type" value="Genomic_DNA"/>
</dbReference>
<dbReference type="InterPro" id="IPR006860">
    <property type="entry name" value="FecR"/>
</dbReference>
<evidence type="ECO:0000259" key="1">
    <source>
        <dbReference type="Pfam" id="PF04773"/>
    </source>
</evidence>
<feature type="domain" description="FecR N-terminal" evidence="2">
    <location>
        <begin position="7"/>
        <end position="49"/>
    </location>
</feature>
<dbReference type="Gene3D" id="2.60.120.1440">
    <property type="match status" value="1"/>
</dbReference>
<evidence type="ECO:0000313" key="4">
    <source>
        <dbReference type="Proteomes" id="UP001621534"/>
    </source>
</evidence>
<name>A0ABW8NQY8_9PSED</name>
<dbReference type="Proteomes" id="UP001621534">
    <property type="component" value="Unassembled WGS sequence"/>
</dbReference>
<dbReference type="InterPro" id="IPR032623">
    <property type="entry name" value="FecR_N"/>
</dbReference>
<sequence>MDLKTLEAAATWYVQLNDGSVCPARTQAWQHWLAASPQHAEAWTRVEKLQQQWARVPRQAALSSLGAAQAQRRDVLKLLGMLLAVGGGSWMLAEQAPYRAMLAEQRTGSRERRSLQLADGSQLQLNVDTALDVRYDAQLRAIELYRGEILVNAAIDPQQRPLVVHTDDGSVQTMGGEFSLRTLSGQTRVGVLQAAVDVRPQHHVDRLLSLQAGQQVSFARDSIDSVRALPPDSTAWQQGMLSVNDWRLGEFIEELGRYRPGILRCAPSIRALSISGSFSIDDTNIALANLNKTLPVRVRYLSQYWVSVEPA</sequence>
<feature type="domain" description="FecR protein" evidence="1">
    <location>
        <begin position="106"/>
        <end position="196"/>
    </location>
</feature>